<accession>A0A5F9D3P0</accession>
<dbReference type="PROSITE" id="PS50097">
    <property type="entry name" value="BTB"/>
    <property type="match status" value="1"/>
</dbReference>
<dbReference type="SMART" id="SM00225">
    <property type="entry name" value="BTB"/>
    <property type="match status" value="1"/>
</dbReference>
<dbReference type="PANTHER" id="PTHR45632:SF13">
    <property type="entry name" value="KELCH-LIKE PROTEIN 26"/>
    <property type="match status" value="1"/>
</dbReference>
<feature type="compositionally biased region" description="Gly residues" evidence="1">
    <location>
        <begin position="1"/>
        <end position="10"/>
    </location>
</feature>
<reference evidence="3" key="2">
    <citation type="submission" date="2025-08" db="UniProtKB">
        <authorList>
            <consortium name="Ensembl"/>
        </authorList>
    </citation>
    <scope>IDENTIFICATION</scope>
    <source>
        <strain evidence="3">Thorbecke</strain>
    </source>
</reference>
<evidence type="ECO:0000313" key="3">
    <source>
        <dbReference type="Ensembl" id="ENSOCUP00000040777.1"/>
    </source>
</evidence>
<reference evidence="3" key="3">
    <citation type="submission" date="2025-09" db="UniProtKB">
        <authorList>
            <consortium name="Ensembl"/>
        </authorList>
    </citation>
    <scope>IDENTIFICATION</scope>
    <source>
        <strain evidence="3">Thorbecke</strain>
    </source>
</reference>
<feature type="region of interest" description="Disordered" evidence="1">
    <location>
        <begin position="1"/>
        <end position="20"/>
    </location>
</feature>
<dbReference type="Bgee" id="ENSOCUG00000032279">
    <property type="expression patterns" value="Expressed in ovary and 15 other cell types or tissues"/>
</dbReference>
<organism evidence="3 4">
    <name type="scientific">Oryctolagus cuniculus</name>
    <name type="common">Rabbit</name>
    <dbReference type="NCBI Taxonomy" id="9986"/>
    <lineage>
        <taxon>Eukaryota</taxon>
        <taxon>Metazoa</taxon>
        <taxon>Chordata</taxon>
        <taxon>Craniata</taxon>
        <taxon>Vertebrata</taxon>
        <taxon>Euteleostomi</taxon>
        <taxon>Mammalia</taxon>
        <taxon>Eutheria</taxon>
        <taxon>Euarchontoglires</taxon>
        <taxon>Glires</taxon>
        <taxon>Lagomorpha</taxon>
        <taxon>Leporidae</taxon>
        <taxon>Oryctolagus</taxon>
    </lineage>
</organism>
<evidence type="ECO:0000256" key="1">
    <source>
        <dbReference type="SAM" id="MobiDB-lite"/>
    </source>
</evidence>
<proteinExistence type="predicted"/>
<name>A0A5F9D3P0_RABIT</name>
<dbReference type="SUPFAM" id="SSF54695">
    <property type="entry name" value="POZ domain"/>
    <property type="match status" value="1"/>
</dbReference>
<evidence type="ECO:0000259" key="2">
    <source>
        <dbReference type="PROSITE" id="PS50097"/>
    </source>
</evidence>
<dbReference type="InParanoid" id="A0A5F9D3P0"/>
<dbReference type="STRING" id="9986.ENSOCUP00000040777"/>
<protein>
    <recommendedName>
        <fullName evidence="2">BTB domain-containing protein</fullName>
    </recommendedName>
</protein>
<reference evidence="3 4" key="1">
    <citation type="journal article" date="2011" name="Nature">
        <title>A high-resolution map of human evolutionary constraint using 29 mammals.</title>
        <authorList>
            <person name="Lindblad-Toh K."/>
            <person name="Garber M."/>
            <person name="Zuk O."/>
            <person name="Lin M.F."/>
            <person name="Parker B.J."/>
            <person name="Washietl S."/>
            <person name="Kheradpour P."/>
            <person name="Ernst J."/>
            <person name="Jordan G."/>
            <person name="Mauceli E."/>
            <person name="Ward L.D."/>
            <person name="Lowe C.B."/>
            <person name="Holloway A.K."/>
            <person name="Clamp M."/>
            <person name="Gnerre S."/>
            <person name="Alfoldi J."/>
            <person name="Beal K."/>
            <person name="Chang J."/>
            <person name="Clawson H."/>
            <person name="Cuff J."/>
            <person name="Di Palma F."/>
            <person name="Fitzgerald S."/>
            <person name="Flicek P."/>
            <person name="Guttman M."/>
            <person name="Hubisz M.J."/>
            <person name="Jaffe D.B."/>
            <person name="Jungreis I."/>
            <person name="Kent W.J."/>
            <person name="Kostka D."/>
            <person name="Lara M."/>
            <person name="Martins A.L."/>
            <person name="Massingham T."/>
            <person name="Moltke I."/>
            <person name="Raney B.J."/>
            <person name="Rasmussen M.D."/>
            <person name="Robinson J."/>
            <person name="Stark A."/>
            <person name="Vilella A.J."/>
            <person name="Wen J."/>
            <person name="Xie X."/>
            <person name="Zody M.C."/>
            <person name="Baldwin J."/>
            <person name="Bloom T."/>
            <person name="Chin C.W."/>
            <person name="Heiman D."/>
            <person name="Nicol R."/>
            <person name="Nusbaum C."/>
            <person name="Young S."/>
            <person name="Wilkinson J."/>
            <person name="Worley K.C."/>
            <person name="Kovar C.L."/>
            <person name="Muzny D.M."/>
            <person name="Gibbs R.A."/>
            <person name="Cree A."/>
            <person name="Dihn H.H."/>
            <person name="Fowler G."/>
            <person name="Jhangiani S."/>
            <person name="Joshi V."/>
            <person name="Lee S."/>
            <person name="Lewis L.R."/>
            <person name="Nazareth L.V."/>
            <person name="Okwuonu G."/>
            <person name="Santibanez J."/>
            <person name="Warren W.C."/>
            <person name="Mardis E.R."/>
            <person name="Weinstock G.M."/>
            <person name="Wilson R.K."/>
            <person name="Delehaunty K."/>
            <person name="Dooling D."/>
            <person name="Fronik C."/>
            <person name="Fulton L."/>
            <person name="Fulton B."/>
            <person name="Graves T."/>
            <person name="Minx P."/>
            <person name="Sodergren E."/>
            <person name="Birney E."/>
            <person name="Margulies E.H."/>
            <person name="Herrero J."/>
            <person name="Green E.D."/>
            <person name="Haussler D."/>
            <person name="Siepel A."/>
            <person name="Goldman N."/>
            <person name="Pollard K.S."/>
            <person name="Pedersen J.S."/>
            <person name="Lander E.S."/>
            <person name="Kellis M."/>
        </authorList>
    </citation>
    <scope>NUCLEOTIDE SEQUENCE [LARGE SCALE GENOMIC DNA]</scope>
    <source>
        <strain evidence="4">Thorbecke</strain>
    </source>
</reference>
<dbReference type="SMR" id="A0A5F9D3P0"/>
<dbReference type="GeneTree" id="ENSGT00940000159238"/>
<dbReference type="Gene3D" id="3.30.710.10">
    <property type="entry name" value="Potassium Channel Kv1.1, Chain A"/>
    <property type="match status" value="1"/>
</dbReference>
<feature type="domain" description="BTB" evidence="2">
    <location>
        <begin position="55"/>
        <end position="122"/>
    </location>
</feature>
<keyword evidence="4" id="KW-1185">Reference proteome</keyword>
<dbReference type="Ensembl" id="ENSOCUT00000044167.1">
    <property type="protein sequence ID" value="ENSOCUP00000040777.1"/>
    <property type="gene ID" value="ENSOCUG00000032279.1"/>
</dbReference>
<dbReference type="AlphaFoldDB" id="A0A5F9D3P0"/>
<dbReference type="Pfam" id="PF00651">
    <property type="entry name" value="BTB"/>
    <property type="match status" value="1"/>
</dbReference>
<dbReference type="Proteomes" id="UP000001811">
    <property type="component" value="Unplaced"/>
</dbReference>
<sequence>GAKGGPGVSGGPAPLCSPRSMADKNRAPKCSFSAPGHSSSLLQGLAALHAQGQLLDVALTVNREAFHAHKVVLMACSDYFRAMFTGGMREVSQDVIELKGVLARGLRHIINFAYSTKVTLDLDCVQDVLAAAPFV</sequence>
<dbReference type="InterPro" id="IPR000210">
    <property type="entry name" value="BTB/POZ_dom"/>
</dbReference>
<evidence type="ECO:0000313" key="4">
    <source>
        <dbReference type="Proteomes" id="UP000001811"/>
    </source>
</evidence>
<dbReference type="PANTHER" id="PTHR45632">
    <property type="entry name" value="LD33804P"/>
    <property type="match status" value="1"/>
</dbReference>
<dbReference type="InterPro" id="IPR011333">
    <property type="entry name" value="SKP1/BTB/POZ_sf"/>
</dbReference>